<dbReference type="InterPro" id="IPR001818">
    <property type="entry name" value="Pept_M10_metallopeptidase"/>
</dbReference>
<keyword evidence="2" id="KW-0479">Metal-binding</keyword>
<dbReference type="EMBL" id="SJPI01000001">
    <property type="protein sequence ID" value="TWT53690.1"/>
    <property type="molecule type" value="Genomic_DNA"/>
</dbReference>
<dbReference type="Gene3D" id="1.10.238.10">
    <property type="entry name" value="EF-hand"/>
    <property type="match status" value="1"/>
</dbReference>
<dbReference type="SUPFAM" id="SSF63446">
    <property type="entry name" value="Type I dockerin domain"/>
    <property type="match status" value="1"/>
</dbReference>
<dbReference type="InterPro" id="IPR002105">
    <property type="entry name" value="Dockerin_1_rpt"/>
</dbReference>
<dbReference type="InterPro" id="IPR006026">
    <property type="entry name" value="Peptidase_Metallo"/>
</dbReference>
<dbReference type="PROSITE" id="PS00018">
    <property type="entry name" value="EF_HAND_1"/>
    <property type="match status" value="2"/>
</dbReference>
<dbReference type="PRINTS" id="PR00138">
    <property type="entry name" value="MATRIXIN"/>
</dbReference>
<dbReference type="SUPFAM" id="SSF55486">
    <property type="entry name" value="Metalloproteases ('zincins'), catalytic domain"/>
    <property type="match status" value="1"/>
</dbReference>
<dbReference type="GO" id="GO:0004553">
    <property type="term" value="F:hydrolase activity, hydrolyzing O-glycosyl compounds"/>
    <property type="evidence" value="ECO:0007669"/>
    <property type="project" value="InterPro"/>
</dbReference>
<dbReference type="InterPro" id="IPR021190">
    <property type="entry name" value="Pept_M10A"/>
</dbReference>
<dbReference type="GO" id="GO:0005509">
    <property type="term" value="F:calcium ion binding"/>
    <property type="evidence" value="ECO:0007669"/>
    <property type="project" value="InterPro"/>
</dbReference>
<dbReference type="Gene3D" id="3.40.390.10">
    <property type="entry name" value="Collagenase (Catalytic Domain)"/>
    <property type="match status" value="1"/>
</dbReference>
<dbReference type="RefSeq" id="WP_146513861.1">
    <property type="nucleotide sequence ID" value="NZ_SJPI01000001.1"/>
</dbReference>
<keyword evidence="4" id="KW-0862">Zinc</keyword>
<dbReference type="GO" id="GO:0004222">
    <property type="term" value="F:metalloendopeptidase activity"/>
    <property type="evidence" value="ECO:0007669"/>
    <property type="project" value="InterPro"/>
</dbReference>
<dbReference type="InterPro" id="IPR011506">
    <property type="entry name" value="Planctomycete_extracellular"/>
</dbReference>
<feature type="domain" description="EF-hand" evidence="7">
    <location>
        <begin position="617"/>
        <end position="652"/>
    </location>
</feature>
<dbReference type="PROSITE" id="PS50222">
    <property type="entry name" value="EF_HAND_2"/>
    <property type="match status" value="1"/>
</dbReference>
<dbReference type="InterPro" id="IPR018247">
    <property type="entry name" value="EF_Hand_1_Ca_BS"/>
</dbReference>
<dbReference type="Gene3D" id="1.10.1330.10">
    <property type="entry name" value="Dockerin domain"/>
    <property type="match status" value="1"/>
</dbReference>
<dbReference type="GO" id="GO:0000272">
    <property type="term" value="P:polysaccharide catabolic process"/>
    <property type="evidence" value="ECO:0007669"/>
    <property type="project" value="InterPro"/>
</dbReference>
<dbReference type="Pfam" id="PF00413">
    <property type="entry name" value="Peptidase_M10"/>
    <property type="match status" value="1"/>
</dbReference>
<proteinExistence type="predicted"/>
<dbReference type="SUPFAM" id="SSF47473">
    <property type="entry name" value="EF-hand"/>
    <property type="match status" value="1"/>
</dbReference>
<keyword evidence="1" id="KW-0645">Protease</keyword>
<dbReference type="SMART" id="SM00235">
    <property type="entry name" value="ZnMc"/>
    <property type="match status" value="1"/>
</dbReference>
<evidence type="ECO:0000256" key="4">
    <source>
        <dbReference type="ARBA" id="ARBA00022833"/>
    </source>
</evidence>
<organism evidence="8 9">
    <name type="scientific">Rubripirellula amarantea</name>
    <dbReference type="NCBI Taxonomy" id="2527999"/>
    <lineage>
        <taxon>Bacteria</taxon>
        <taxon>Pseudomonadati</taxon>
        <taxon>Planctomycetota</taxon>
        <taxon>Planctomycetia</taxon>
        <taxon>Pirellulales</taxon>
        <taxon>Pirellulaceae</taxon>
        <taxon>Rubripirellula</taxon>
    </lineage>
</organism>
<evidence type="ECO:0000256" key="5">
    <source>
        <dbReference type="ARBA" id="ARBA00023049"/>
    </source>
</evidence>
<evidence type="ECO:0000256" key="1">
    <source>
        <dbReference type="ARBA" id="ARBA00022670"/>
    </source>
</evidence>
<gene>
    <name evidence="8" type="ORF">Pla22_13210</name>
</gene>
<dbReference type="AlphaFoldDB" id="A0A5C5WT70"/>
<evidence type="ECO:0000313" key="8">
    <source>
        <dbReference type="EMBL" id="TWT53690.1"/>
    </source>
</evidence>
<evidence type="ECO:0000256" key="3">
    <source>
        <dbReference type="ARBA" id="ARBA00022801"/>
    </source>
</evidence>
<reference evidence="8 9" key="1">
    <citation type="submission" date="2019-02" db="EMBL/GenBank/DDBJ databases">
        <title>Deep-cultivation of Planctomycetes and their phenomic and genomic characterization uncovers novel biology.</title>
        <authorList>
            <person name="Wiegand S."/>
            <person name="Jogler M."/>
            <person name="Boedeker C."/>
            <person name="Pinto D."/>
            <person name="Vollmers J."/>
            <person name="Rivas-Marin E."/>
            <person name="Kohn T."/>
            <person name="Peeters S.H."/>
            <person name="Heuer A."/>
            <person name="Rast P."/>
            <person name="Oberbeckmann S."/>
            <person name="Bunk B."/>
            <person name="Jeske O."/>
            <person name="Meyerdierks A."/>
            <person name="Storesund J.E."/>
            <person name="Kallscheuer N."/>
            <person name="Luecker S."/>
            <person name="Lage O.M."/>
            <person name="Pohl T."/>
            <person name="Merkel B.J."/>
            <person name="Hornburger P."/>
            <person name="Mueller R.-W."/>
            <person name="Bruemmer F."/>
            <person name="Labrenz M."/>
            <person name="Spormann A.M."/>
            <person name="Op Den Camp H."/>
            <person name="Overmann J."/>
            <person name="Amann R."/>
            <person name="Jetten M.S.M."/>
            <person name="Mascher T."/>
            <person name="Medema M.H."/>
            <person name="Devos D.P."/>
            <person name="Kaster A.-K."/>
            <person name="Ovreas L."/>
            <person name="Rohde M."/>
            <person name="Galperin M.Y."/>
            <person name="Jogler C."/>
        </authorList>
    </citation>
    <scope>NUCLEOTIDE SEQUENCE [LARGE SCALE GENOMIC DNA]</scope>
    <source>
        <strain evidence="8 9">Pla22</strain>
    </source>
</reference>
<dbReference type="Proteomes" id="UP000316598">
    <property type="component" value="Unassembled WGS sequence"/>
</dbReference>
<dbReference type="InterPro" id="IPR024079">
    <property type="entry name" value="MetalloPept_cat_dom_sf"/>
</dbReference>
<feature type="region of interest" description="Disordered" evidence="6">
    <location>
        <begin position="401"/>
        <end position="530"/>
    </location>
</feature>
<dbReference type="OrthoDB" id="252952at2"/>
<keyword evidence="9" id="KW-1185">Reference proteome</keyword>
<name>A0A5C5WT70_9BACT</name>
<dbReference type="GO" id="GO:0031012">
    <property type="term" value="C:extracellular matrix"/>
    <property type="evidence" value="ECO:0007669"/>
    <property type="project" value="InterPro"/>
</dbReference>
<sequence>MKQRQIKKRRLFLQSLETRRVLAASFGWDGPGLGSAELTYSITGSPDSLTQAETNAAIETAFSAWSSAADITFTPTNQTGLSDSIDISFVNIDGTARTLAQAYFPDDVNPARIAGDIQFDISESWEVGNALGNRAFDLVWVAVHEIGHSLGLDHTDTIGSVLAPFVSPGQSFSSLSDVDVEAIQSVYAAADIEPASEVEDPVVEDDPAVEDEPIGEDEPVGETPTDTDDDSDHADEVDDDTDPGDTDDNPFPRNRWRRGGRWHRYGGRLDAELLDYNYTNPTDVNGDDNTSAIDALMIVNELGRSSSTDNASESESTGLCDVNGDGSITALDALTVINAMSNSSSETLASITVPDDSETDATDSVDEMEIVEVDTEVVSDVDDPVDELDATEDADMLIDDSVDPVETPDTTDEMTDQTTEVTDAIDEDDVVLADGDEGSDAEDSVDMVDEADDTETPVVETDVENDGEIDEEIDEVDDSVDEDADDDTGEENDETTDPIDDGGLTEDEETDTDETDTTEDEHCQDGGRHHGSNVLHAGLFGGNAEAFLTRFDTDSSGSISEDEVTERLWNKLTDLEVDVDSDGLVTLAELETSITSARQESFDTKDTDADGLLVESEVSERFWTKVSAADVNSDGGISFDEFDSFLTENETESHSFGKRSHHRHQQVDTVFASLGRAISQGRFSRARR</sequence>
<feature type="region of interest" description="Disordered" evidence="6">
    <location>
        <begin position="191"/>
        <end position="259"/>
    </location>
</feature>
<evidence type="ECO:0000259" key="7">
    <source>
        <dbReference type="PROSITE" id="PS50222"/>
    </source>
</evidence>
<dbReference type="Pfam" id="PF00404">
    <property type="entry name" value="Dockerin_1"/>
    <property type="match status" value="1"/>
</dbReference>
<dbReference type="InterPro" id="IPR002048">
    <property type="entry name" value="EF_hand_dom"/>
</dbReference>
<dbReference type="InterPro" id="IPR011992">
    <property type="entry name" value="EF-hand-dom_pair"/>
</dbReference>
<keyword evidence="5" id="KW-0482">Metalloprotease</keyword>
<keyword evidence="3" id="KW-0378">Hydrolase</keyword>
<evidence type="ECO:0000256" key="2">
    <source>
        <dbReference type="ARBA" id="ARBA00022723"/>
    </source>
</evidence>
<dbReference type="PANTHER" id="PTHR10201">
    <property type="entry name" value="MATRIX METALLOPROTEINASE"/>
    <property type="match status" value="1"/>
</dbReference>
<accession>A0A5C5WT70</accession>
<feature type="compositionally biased region" description="Acidic residues" evidence="6">
    <location>
        <begin position="194"/>
        <end position="248"/>
    </location>
</feature>
<comment type="caution">
    <text evidence="8">The sequence shown here is derived from an EMBL/GenBank/DDBJ whole genome shotgun (WGS) entry which is preliminary data.</text>
</comment>
<protein>
    <submittedName>
        <fullName evidence="8">Matrixin</fullName>
    </submittedName>
</protein>
<dbReference type="Pfam" id="PF07595">
    <property type="entry name" value="Planc_extracel"/>
    <property type="match status" value="1"/>
</dbReference>
<dbReference type="Pfam" id="PF13202">
    <property type="entry name" value="EF-hand_5"/>
    <property type="match status" value="1"/>
</dbReference>
<dbReference type="GO" id="GO:0008270">
    <property type="term" value="F:zinc ion binding"/>
    <property type="evidence" value="ECO:0007669"/>
    <property type="project" value="InterPro"/>
</dbReference>
<dbReference type="InterPro" id="IPR036439">
    <property type="entry name" value="Dockerin_dom_sf"/>
</dbReference>
<evidence type="ECO:0000313" key="9">
    <source>
        <dbReference type="Proteomes" id="UP000316598"/>
    </source>
</evidence>
<dbReference type="GO" id="GO:0006508">
    <property type="term" value="P:proteolysis"/>
    <property type="evidence" value="ECO:0007669"/>
    <property type="project" value="UniProtKB-KW"/>
</dbReference>
<feature type="compositionally biased region" description="Acidic residues" evidence="6">
    <location>
        <begin position="423"/>
        <end position="519"/>
    </location>
</feature>
<evidence type="ECO:0000256" key="6">
    <source>
        <dbReference type="SAM" id="MobiDB-lite"/>
    </source>
</evidence>
<dbReference type="PANTHER" id="PTHR10201:SF323">
    <property type="entry name" value="MATRIX METALLOPROTEINASE-21"/>
    <property type="match status" value="1"/>
</dbReference>